<evidence type="ECO:0000259" key="2">
    <source>
        <dbReference type="PROSITE" id="PS50042"/>
    </source>
</evidence>
<evidence type="ECO:0000313" key="3">
    <source>
        <dbReference type="EMBL" id="VAW05858.1"/>
    </source>
</evidence>
<dbReference type="InterPro" id="IPR008912">
    <property type="entry name" value="Uncharacterised_CoxE"/>
</dbReference>
<dbReference type="PROSITE" id="PS50042">
    <property type="entry name" value="CNMP_BINDING_3"/>
    <property type="match status" value="1"/>
</dbReference>
<dbReference type="EMBL" id="UOEI01000444">
    <property type="protein sequence ID" value="VAW05858.1"/>
    <property type="molecule type" value="Genomic_DNA"/>
</dbReference>
<gene>
    <name evidence="3" type="ORF">MNBD_ACTINO01-977</name>
</gene>
<feature type="region of interest" description="Disordered" evidence="1">
    <location>
        <begin position="78"/>
        <end position="97"/>
    </location>
</feature>
<dbReference type="AlphaFoldDB" id="A0A3B0SKC9"/>
<accession>A0A3B0SKC9</accession>
<dbReference type="InterPro" id="IPR011195">
    <property type="entry name" value="UCP010256"/>
</dbReference>
<feature type="compositionally biased region" description="Gly residues" evidence="1">
    <location>
        <begin position="87"/>
        <end position="97"/>
    </location>
</feature>
<feature type="domain" description="Cyclic nucleotide-binding" evidence="2">
    <location>
        <begin position="429"/>
        <end position="473"/>
    </location>
</feature>
<protein>
    <recommendedName>
        <fullName evidence="2">Cyclic nucleotide-binding domain-containing protein</fullName>
    </recommendedName>
</protein>
<dbReference type="InterPro" id="IPR000595">
    <property type="entry name" value="cNMP-bd_dom"/>
</dbReference>
<dbReference type="Pfam" id="PF05762">
    <property type="entry name" value="VWA_CoxE"/>
    <property type="match status" value="1"/>
</dbReference>
<dbReference type="PIRSF" id="PIRSF010256">
    <property type="entry name" value="CoxE_vWa"/>
    <property type="match status" value="1"/>
</dbReference>
<reference evidence="3" key="1">
    <citation type="submission" date="2018-06" db="EMBL/GenBank/DDBJ databases">
        <authorList>
            <person name="Zhirakovskaya E."/>
        </authorList>
    </citation>
    <scope>NUCLEOTIDE SEQUENCE</scope>
</reference>
<dbReference type="PANTHER" id="PTHR39338">
    <property type="entry name" value="BLL5662 PROTEIN-RELATED"/>
    <property type="match status" value="1"/>
</dbReference>
<name>A0A3B0SKC9_9ZZZZ</name>
<sequence length="473" mass="52099">MLTSLTEFVDELRTMGIPVSMVEVLDAASAIEHTDLAAPENLKATLGATLIKNARHYPAFEATFNVYFGLAAPSDPAESEGGVASEAGGGGGGGESGEGAEMLDALLDALLGGDRDRLRNLVNQAITAYAGMQPGRPVGGRYYTYRVLRRIDTDELLARLLAALAPSQPGGAIDQRIHRDEAEAMVQAVRDELEQQITARLVDDRGASQVAASRRLPLVEDVDLMHATRAEIAEVEKAVAPLARKLATRLAQRRRHGRKGRLDVRRTIRRSLGHGGVLLEPQFKAPRRSKPEIVVLCDLSGSMATFARFTMQLTYAIASELSKVRVFGFIDGLDEVTDYFGSDVDFAQGLIEMSRGADLVRADGHSDYGRSLLEMWEKYGDVITPRTSVMITGDARNNYRDAGERYLDRIAERSRATFWLNPEPRRYWDTGDSIMSRYAGMCDVVEQVRTLRQLEDFVEQAALPTVRRPRIAS</sequence>
<organism evidence="3">
    <name type="scientific">hydrothermal vent metagenome</name>
    <dbReference type="NCBI Taxonomy" id="652676"/>
    <lineage>
        <taxon>unclassified sequences</taxon>
        <taxon>metagenomes</taxon>
        <taxon>ecological metagenomes</taxon>
    </lineage>
</organism>
<dbReference type="PANTHER" id="PTHR39338:SF5">
    <property type="entry name" value="BLR6139 PROTEIN"/>
    <property type="match status" value="1"/>
</dbReference>
<proteinExistence type="predicted"/>
<evidence type="ECO:0000256" key="1">
    <source>
        <dbReference type="SAM" id="MobiDB-lite"/>
    </source>
</evidence>